<organism evidence="12 13">
    <name type="scientific">Magallana gigas</name>
    <name type="common">Pacific oyster</name>
    <name type="synonym">Crassostrea gigas</name>
    <dbReference type="NCBI Taxonomy" id="29159"/>
    <lineage>
        <taxon>Eukaryota</taxon>
        <taxon>Metazoa</taxon>
        <taxon>Spiralia</taxon>
        <taxon>Lophotrochozoa</taxon>
        <taxon>Mollusca</taxon>
        <taxon>Bivalvia</taxon>
        <taxon>Autobranchia</taxon>
        <taxon>Pteriomorphia</taxon>
        <taxon>Ostreida</taxon>
        <taxon>Ostreoidea</taxon>
        <taxon>Ostreidae</taxon>
        <taxon>Magallana</taxon>
    </lineage>
</organism>
<feature type="transmembrane region" description="Helical" evidence="10">
    <location>
        <begin position="14"/>
        <end position="32"/>
    </location>
</feature>
<keyword evidence="8" id="KW-0325">Glycoprotein</keyword>
<dbReference type="PANTHER" id="PTHR24246">
    <property type="entry name" value="OLFACTORY RECEPTOR AND ADENOSINE RECEPTOR"/>
    <property type="match status" value="1"/>
</dbReference>
<dbReference type="InterPro" id="IPR000276">
    <property type="entry name" value="GPCR_Rhodpsn"/>
</dbReference>
<keyword evidence="13" id="KW-1185">Reference proteome</keyword>
<evidence type="ECO:0000259" key="11">
    <source>
        <dbReference type="PROSITE" id="PS50262"/>
    </source>
</evidence>
<dbReference type="InterPro" id="IPR017452">
    <property type="entry name" value="GPCR_Rhodpsn_7TM"/>
</dbReference>
<dbReference type="PANTHER" id="PTHR24246:SF27">
    <property type="entry name" value="ADENOSINE RECEPTOR, ISOFORM A"/>
    <property type="match status" value="1"/>
</dbReference>
<evidence type="ECO:0000256" key="5">
    <source>
        <dbReference type="ARBA" id="ARBA00023040"/>
    </source>
</evidence>
<keyword evidence="2" id="KW-1003">Cell membrane</keyword>
<evidence type="ECO:0000256" key="6">
    <source>
        <dbReference type="ARBA" id="ARBA00023136"/>
    </source>
</evidence>
<evidence type="ECO:0000256" key="2">
    <source>
        <dbReference type="ARBA" id="ARBA00022475"/>
    </source>
</evidence>
<evidence type="ECO:0000256" key="1">
    <source>
        <dbReference type="ARBA" id="ARBA00004651"/>
    </source>
</evidence>
<name>A0A8W8L1N2_MAGGI</name>
<feature type="transmembrane region" description="Helical" evidence="10">
    <location>
        <begin position="95"/>
        <end position="116"/>
    </location>
</feature>
<keyword evidence="3 10" id="KW-0812">Transmembrane</keyword>
<keyword evidence="6 10" id="KW-0472">Membrane</keyword>
<dbReference type="GO" id="GO:0004930">
    <property type="term" value="F:G protein-coupled receptor activity"/>
    <property type="evidence" value="ECO:0007669"/>
    <property type="project" value="UniProtKB-KW"/>
</dbReference>
<feature type="transmembrane region" description="Helical" evidence="10">
    <location>
        <begin position="52"/>
        <end position="70"/>
    </location>
</feature>
<evidence type="ECO:0000256" key="10">
    <source>
        <dbReference type="SAM" id="Phobius"/>
    </source>
</evidence>
<dbReference type="Proteomes" id="UP000005408">
    <property type="component" value="Unassembled WGS sequence"/>
</dbReference>
<evidence type="ECO:0000256" key="7">
    <source>
        <dbReference type="ARBA" id="ARBA00023170"/>
    </source>
</evidence>
<dbReference type="PROSITE" id="PS50262">
    <property type="entry name" value="G_PROTEIN_RECEP_F1_2"/>
    <property type="match status" value="1"/>
</dbReference>
<protein>
    <recommendedName>
        <fullName evidence="11">G-protein coupled receptors family 1 profile domain-containing protein</fullName>
    </recommendedName>
</protein>
<evidence type="ECO:0000256" key="8">
    <source>
        <dbReference type="ARBA" id="ARBA00023180"/>
    </source>
</evidence>
<evidence type="ECO:0000256" key="4">
    <source>
        <dbReference type="ARBA" id="ARBA00022989"/>
    </source>
</evidence>
<accession>A0A8W8L1N2</accession>
<dbReference type="SUPFAM" id="SSF81321">
    <property type="entry name" value="Family A G protein-coupled receptor-like"/>
    <property type="match status" value="1"/>
</dbReference>
<keyword evidence="7" id="KW-0675">Receptor</keyword>
<dbReference type="Gene3D" id="1.20.1070.10">
    <property type="entry name" value="Rhodopsin 7-helix transmembrane proteins"/>
    <property type="match status" value="1"/>
</dbReference>
<feature type="transmembrane region" description="Helical" evidence="10">
    <location>
        <begin position="168"/>
        <end position="191"/>
    </location>
</feature>
<comment type="subcellular location">
    <subcellularLocation>
        <location evidence="1">Cell membrane</location>
        <topology evidence="1">Multi-pass membrane protein</topology>
    </subcellularLocation>
</comment>
<dbReference type="GO" id="GO:0005886">
    <property type="term" value="C:plasma membrane"/>
    <property type="evidence" value="ECO:0007669"/>
    <property type="project" value="UniProtKB-SubCell"/>
</dbReference>
<evidence type="ECO:0000313" key="13">
    <source>
        <dbReference type="Proteomes" id="UP000005408"/>
    </source>
</evidence>
<sequence>MPNSVFGSKGTKSFLVHLFTQVSFLVITAFNLDRFLAFQQPMDYYNILSKRLVYIVCMVLWIFAVVLSYIRDCLMSSDRVCNRYSQMEITNPVNYIFFFIFLLNLLMIGYNLYFIRFKLGPVDFYKTRSATNTFRKVSVMSGTFLVGYLPMIVWSFCHNYIVDTPADTAFRFAVGLGQYANYLMDPIWYVLRFRECRYQLKLLLYTCKKDKQEDIMRSRTEHFATFSIEKYMR</sequence>
<dbReference type="AlphaFoldDB" id="A0A8W8L1N2"/>
<dbReference type="CDD" id="cd00637">
    <property type="entry name" value="7tm_classA_rhodopsin-like"/>
    <property type="match status" value="1"/>
</dbReference>
<keyword evidence="4 10" id="KW-1133">Transmembrane helix</keyword>
<evidence type="ECO:0000256" key="9">
    <source>
        <dbReference type="ARBA" id="ARBA00023224"/>
    </source>
</evidence>
<dbReference type="Pfam" id="PF00001">
    <property type="entry name" value="7tm_1"/>
    <property type="match status" value="1"/>
</dbReference>
<dbReference type="EnsemblMetazoa" id="G25925.1">
    <property type="protein sequence ID" value="G25925.1:cds"/>
    <property type="gene ID" value="G25925"/>
</dbReference>
<proteinExistence type="predicted"/>
<evidence type="ECO:0000256" key="3">
    <source>
        <dbReference type="ARBA" id="ARBA00022692"/>
    </source>
</evidence>
<reference evidence="12" key="1">
    <citation type="submission" date="2022-08" db="UniProtKB">
        <authorList>
            <consortium name="EnsemblMetazoa"/>
        </authorList>
    </citation>
    <scope>IDENTIFICATION</scope>
    <source>
        <strain evidence="12">05x7-T-G4-1.051#20</strain>
    </source>
</reference>
<feature type="domain" description="G-protein coupled receptors family 1 profile" evidence="11">
    <location>
        <begin position="14"/>
        <end position="189"/>
    </location>
</feature>
<evidence type="ECO:0000313" key="12">
    <source>
        <dbReference type="EnsemblMetazoa" id="G25925.1:cds"/>
    </source>
</evidence>
<keyword evidence="5" id="KW-0297">G-protein coupled receptor</keyword>
<keyword evidence="9" id="KW-0807">Transducer</keyword>
<feature type="transmembrane region" description="Helical" evidence="10">
    <location>
        <begin position="137"/>
        <end position="156"/>
    </location>
</feature>